<keyword evidence="4" id="KW-1185">Reference proteome</keyword>
<feature type="domain" description="Penicillin binding protein A dimerisation" evidence="2">
    <location>
        <begin position="52"/>
        <end position="135"/>
    </location>
</feature>
<name>A0A496PIP7_9MICC</name>
<reference evidence="3 4" key="1">
    <citation type="submission" date="2018-07" db="EMBL/GenBank/DDBJ databases">
        <title>Arthrobacter sp. nov., isolated from raw cow's milk with high bacterial count.</title>
        <authorList>
            <person name="Hahne J."/>
            <person name="Isele D."/>
            <person name="Lipski A."/>
        </authorList>
    </citation>
    <scope>NUCLEOTIDE SEQUENCE [LARGE SCALE GENOMIC DNA]</scope>
    <source>
        <strain evidence="3 4">JZ R-183</strain>
    </source>
</reference>
<dbReference type="InterPro" id="IPR050515">
    <property type="entry name" value="Beta-lactam/transpept"/>
</dbReference>
<dbReference type="GO" id="GO:0005886">
    <property type="term" value="C:plasma membrane"/>
    <property type="evidence" value="ECO:0007669"/>
    <property type="project" value="TreeGrafter"/>
</dbReference>
<accession>A0A496PIP7</accession>
<dbReference type="RefSeq" id="WP_121484981.1">
    <property type="nucleotide sequence ID" value="NZ_QQXL01000004.1"/>
</dbReference>
<dbReference type="Gene3D" id="3.90.1310.10">
    <property type="entry name" value="Penicillin-binding protein 2a (Domain 2)"/>
    <property type="match status" value="1"/>
</dbReference>
<dbReference type="AlphaFoldDB" id="A0A496PIP7"/>
<dbReference type="EMBL" id="QQXL01000004">
    <property type="protein sequence ID" value="RKW70328.1"/>
    <property type="molecule type" value="Genomic_DNA"/>
</dbReference>
<evidence type="ECO:0000313" key="4">
    <source>
        <dbReference type="Proteomes" id="UP000273119"/>
    </source>
</evidence>
<organism evidence="3 4">
    <name type="scientific">Galactobacter caseinivorans</name>
    <dbReference type="NCBI Taxonomy" id="2676123"/>
    <lineage>
        <taxon>Bacteria</taxon>
        <taxon>Bacillati</taxon>
        <taxon>Actinomycetota</taxon>
        <taxon>Actinomycetes</taxon>
        <taxon>Micrococcales</taxon>
        <taxon>Micrococcaceae</taxon>
        <taxon>Galactobacter</taxon>
    </lineage>
</organism>
<dbReference type="GO" id="GO:0071555">
    <property type="term" value="P:cell wall organization"/>
    <property type="evidence" value="ECO:0007669"/>
    <property type="project" value="TreeGrafter"/>
</dbReference>
<dbReference type="InterPro" id="IPR001460">
    <property type="entry name" value="PCN-bd_Tpept"/>
</dbReference>
<evidence type="ECO:0000259" key="1">
    <source>
        <dbReference type="Pfam" id="PF00905"/>
    </source>
</evidence>
<proteinExistence type="predicted"/>
<dbReference type="Pfam" id="PF00905">
    <property type="entry name" value="Transpeptidase"/>
    <property type="match status" value="1"/>
</dbReference>
<gene>
    <name evidence="3" type="ORF">DWQ67_07450</name>
</gene>
<dbReference type="GO" id="GO:0071972">
    <property type="term" value="F:peptidoglycan L,D-transpeptidase activity"/>
    <property type="evidence" value="ECO:0007669"/>
    <property type="project" value="TreeGrafter"/>
</dbReference>
<sequence length="485" mass="51827">MNQAIRRIWVAAVVLLTIILGATTYVQFFAADALNNNALNSRQLLANYGNPRGAILAGGKPIAESVKTDGGQFDYKRVYNDPELYSGLTGYYSLGSGSTQLESSLESTLAGTSDNQFFDRLSNLFTGTADQGANVELTIDPKIQKAAYDALPDGKKGSVVVTNPKTGEILAMASKPTFDTNLMAVQSSAELAKNRTKLNSTPGLRIATNQSVYERVSPGSTFKLLDLVAGFETGDFAADGEYDNSPKWTPPGTNKMLGNFDGGTCSSQPGKASLKFIVAQSCNTPFGQASQKIGQDKLREVSERFGFNAKPDWLGLAPTSTSVFPKELNDATLAYSSLGQFDVQATTLQMNMVAMGLANDGKLMKPQLVKQVTSPNLQVLQGYKAEEYKTVTTAKIANDITDLMRGPVESGTAMKAKVSGVDLAAKTGTAQIGNTNRVHAWITGFAPADDPTVAITVNVQDLPYSETHGLTSTIMKKVEEAVFNK</sequence>
<dbReference type="PANTHER" id="PTHR30627:SF24">
    <property type="entry name" value="PENICILLIN-BINDING PROTEIN 4B"/>
    <property type="match status" value="1"/>
</dbReference>
<dbReference type="InterPro" id="IPR012338">
    <property type="entry name" value="Beta-lactam/transpept-like"/>
</dbReference>
<dbReference type="SUPFAM" id="SSF56601">
    <property type="entry name" value="beta-lactamase/transpeptidase-like"/>
    <property type="match status" value="1"/>
</dbReference>
<dbReference type="Proteomes" id="UP000273119">
    <property type="component" value="Unassembled WGS sequence"/>
</dbReference>
<protein>
    <submittedName>
        <fullName evidence="3">Penicillin-binding protein 2</fullName>
    </submittedName>
</protein>
<dbReference type="Pfam" id="PF21922">
    <property type="entry name" value="PBP_dimer_2"/>
    <property type="match status" value="1"/>
</dbReference>
<dbReference type="PANTHER" id="PTHR30627">
    <property type="entry name" value="PEPTIDOGLYCAN D,D-TRANSPEPTIDASE"/>
    <property type="match status" value="1"/>
</dbReference>
<feature type="domain" description="Penicillin-binding protein transpeptidase" evidence="1">
    <location>
        <begin position="157"/>
        <end position="469"/>
    </location>
</feature>
<evidence type="ECO:0000313" key="3">
    <source>
        <dbReference type="EMBL" id="RKW70328.1"/>
    </source>
</evidence>
<dbReference type="InterPro" id="IPR054120">
    <property type="entry name" value="PBPA_dimer"/>
</dbReference>
<dbReference type="GO" id="GO:0008658">
    <property type="term" value="F:penicillin binding"/>
    <property type="evidence" value="ECO:0007669"/>
    <property type="project" value="InterPro"/>
</dbReference>
<dbReference type="Gene3D" id="3.40.710.10">
    <property type="entry name" value="DD-peptidase/beta-lactamase superfamily"/>
    <property type="match status" value="1"/>
</dbReference>
<evidence type="ECO:0000259" key="2">
    <source>
        <dbReference type="Pfam" id="PF21922"/>
    </source>
</evidence>
<comment type="caution">
    <text evidence="3">The sequence shown here is derived from an EMBL/GenBank/DDBJ whole genome shotgun (WGS) entry which is preliminary data.</text>
</comment>